<dbReference type="InterPro" id="IPR039715">
    <property type="entry name" value="ZCCHC10"/>
</dbReference>
<evidence type="ECO:0000313" key="3">
    <source>
        <dbReference type="Proteomes" id="UP000800235"/>
    </source>
</evidence>
<dbReference type="Proteomes" id="UP000800235">
    <property type="component" value="Unassembled WGS sequence"/>
</dbReference>
<evidence type="ECO:0000256" key="1">
    <source>
        <dbReference type="SAM" id="MobiDB-lite"/>
    </source>
</evidence>
<keyword evidence="3" id="KW-1185">Reference proteome</keyword>
<dbReference type="AlphaFoldDB" id="A0A9P4NNE4"/>
<feature type="region of interest" description="Disordered" evidence="1">
    <location>
        <begin position="44"/>
        <end position="83"/>
    </location>
</feature>
<protein>
    <submittedName>
        <fullName evidence="2">Uncharacterized protein</fullName>
    </submittedName>
</protein>
<name>A0A9P4NNE4_9PEZI</name>
<accession>A0A9P4NNE4</accession>
<feature type="compositionally biased region" description="Low complexity" evidence="1">
    <location>
        <begin position="60"/>
        <end position="74"/>
    </location>
</feature>
<feature type="compositionally biased region" description="Polar residues" evidence="1">
    <location>
        <begin position="48"/>
        <end position="58"/>
    </location>
</feature>
<evidence type="ECO:0000313" key="2">
    <source>
        <dbReference type="EMBL" id="KAF2428702.1"/>
    </source>
</evidence>
<comment type="caution">
    <text evidence="2">The sequence shown here is derived from an EMBL/GenBank/DDBJ whole genome shotgun (WGS) entry which is preliminary data.</text>
</comment>
<proteinExistence type="predicted"/>
<dbReference type="EMBL" id="MU007053">
    <property type="protein sequence ID" value="KAF2428702.1"/>
    <property type="molecule type" value="Genomic_DNA"/>
</dbReference>
<dbReference type="OrthoDB" id="10661016at2759"/>
<gene>
    <name evidence="2" type="ORF">EJ08DRAFT_316004</name>
</gene>
<sequence length="382" mass="38535">MAHQLSTSTFITSQVITLTIQPITFEAANSPSTPTSLATWSLTSSSSNILPQPNSELDNSGHGSSNAKNSASSGRPDQSSAPALGADASLISTFTDGLNTITSATSVSPLDGAKATPSVSAAPASGFPLSDSMAAFVSSMIIETTSATKASSSASAVPKSVDTSINTPLGVVTNSDPNILPVAVFVTNGQTATYSEEQNTDLATITDTRTVSTTLVASESGKTTSAVIPLLVIPGGFYWNPPILPGLHLPQLPPLLTPPPFPKPPCFKLGGLFAINCPPAGGSNKAGGGGSDNDDGEDEPPQQDTKPPPGENTITPTEDSITSSSLLTSSSSTTSSSSLSSRSSSTSSCGSAQATAINGIVARADTAACAADRIYTIWPKDG</sequence>
<dbReference type="PANTHER" id="PTHR13491:SF0">
    <property type="entry name" value="ZINC FINGER CCHC DOMAIN-CONTAINING PROTEIN 10"/>
    <property type="match status" value="1"/>
</dbReference>
<feature type="compositionally biased region" description="Low complexity" evidence="1">
    <location>
        <begin position="320"/>
        <end position="348"/>
    </location>
</feature>
<reference evidence="2" key="1">
    <citation type="journal article" date="2020" name="Stud. Mycol.">
        <title>101 Dothideomycetes genomes: a test case for predicting lifestyles and emergence of pathogens.</title>
        <authorList>
            <person name="Haridas S."/>
            <person name="Albert R."/>
            <person name="Binder M."/>
            <person name="Bloem J."/>
            <person name="Labutti K."/>
            <person name="Salamov A."/>
            <person name="Andreopoulos B."/>
            <person name="Baker S."/>
            <person name="Barry K."/>
            <person name="Bills G."/>
            <person name="Bluhm B."/>
            <person name="Cannon C."/>
            <person name="Castanera R."/>
            <person name="Culley D."/>
            <person name="Daum C."/>
            <person name="Ezra D."/>
            <person name="Gonzalez J."/>
            <person name="Henrissat B."/>
            <person name="Kuo A."/>
            <person name="Liang C."/>
            <person name="Lipzen A."/>
            <person name="Lutzoni F."/>
            <person name="Magnuson J."/>
            <person name="Mondo S."/>
            <person name="Nolan M."/>
            <person name="Ohm R."/>
            <person name="Pangilinan J."/>
            <person name="Park H.-J."/>
            <person name="Ramirez L."/>
            <person name="Alfaro M."/>
            <person name="Sun H."/>
            <person name="Tritt A."/>
            <person name="Yoshinaga Y."/>
            <person name="Zwiers L.-H."/>
            <person name="Turgeon B."/>
            <person name="Goodwin S."/>
            <person name="Spatafora J."/>
            <person name="Crous P."/>
            <person name="Grigoriev I."/>
        </authorList>
    </citation>
    <scope>NUCLEOTIDE SEQUENCE</scope>
    <source>
        <strain evidence="2">CBS 130266</strain>
    </source>
</reference>
<organism evidence="2 3">
    <name type="scientific">Tothia fuscella</name>
    <dbReference type="NCBI Taxonomy" id="1048955"/>
    <lineage>
        <taxon>Eukaryota</taxon>
        <taxon>Fungi</taxon>
        <taxon>Dikarya</taxon>
        <taxon>Ascomycota</taxon>
        <taxon>Pezizomycotina</taxon>
        <taxon>Dothideomycetes</taxon>
        <taxon>Pleosporomycetidae</taxon>
        <taxon>Venturiales</taxon>
        <taxon>Cylindrosympodiaceae</taxon>
        <taxon>Tothia</taxon>
    </lineage>
</organism>
<dbReference type="PANTHER" id="PTHR13491">
    <property type="entry name" value="ZCCHC10 PROTEIN"/>
    <property type="match status" value="1"/>
</dbReference>
<feature type="compositionally biased region" description="Acidic residues" evidence="1">
    <location>
        <begin position="292"/>
        <end position="301"/>
    </location>
</feature>
<feature type="region of interest" description="Disordered" evidence="1">
    <location>
        <begin position="283"/>
        <end position="353"/>
    </location>
</feature>